<dbReference type="InterPro" id="IPR029058">
    <property type="entry name" value="AB_hydrolase_fold"/>
</dbReference>
<dbReference type="AlphaFoldDB" id="A0A2J7ZWS7"/>
<evidence type="ECO:0000256" key="1">
    <source>
        <dbReference type="ARBA" id="ARBA00009431"/>
    </source>
</evidence>
<dbReference type="GO" id="GO:0005975">
    <property type="term" value="P:carbohydrate metabolic process"/>
    <property type="evidence" value="ECO:0007669"/>
    <property type="project" value="InterPro"/>
</dbReference>
<keyword evidence="3" id="KW-0413">Isomerase</keyword>
<dbReference type="InterPro" id="IPR013785">
    <property type="entry name" value="Aldolase_TIM"/>
</dbReference>
<keyword evidence="5" id="KW-1185">Reference proteome</keyword>
<dbReference type="Pfam" id="PF00450">
    <property type="entry name" value="Peptidase_S10"/>
    <property type="match status" value="1"/>
</dbReference>
<evidence type="ECO:0000313" key="5">
    <source>
        <dbReference type="Proteomes" id="UP000236333"/>
    </source>
</evidence>
<sequence>MADAFLNQRHVRAFLGDVPSVQELLWESCSAEVDLVMGHDVMKSVKNLVIDLLSFKPVLLYQGQWDAECGVDGGLAPSTIEAAAAAGANVIVAGSAVFGAEQPGAVMAALRAAVAAAATSGRAAGPQ</sequence>
<protein>
    <submittedName>
        <fullName evidence="4">Ribulose-phosphate 3-epimerase, cytoplasmic isoform</fullName>
    </submittedName>
</protein>
<comment type="caution">
    <text evidence="4">The sequence shown here is derived from an EMBL/GenBank/DDBJ whole genome shotgun (WGS) entry which is preliminary data.</text>
</comment>
<gene>
    <name evidence="4" type="ORF">TSOC_009095</name>
</gene>
<dbReference type="SUPFAM" id="SSF53474">
    <property type="entry name" value="alpha/beta-Hydrolases"/>
    <property type="match status" value="1"/>
</dbReference>
<dbReference type="SUPFAM" id="SSF51366">
    <property type="entry name" value="Ribulose-phoshate binding barrel"/>
    <property type="match status" value="1"/>
</dbReference>
<evidence type="ECO:0000313" key="4">
    <source>
        <dbReference type="EMBL" id="PNH04716.1"/>
    </source>
</evidence>
<dbReference type="GO" id="GO:0016857">
    <property type="term" value="F:racemase and epimerase activity, acting on carbohydrates and derivatives"/>
    <property type="evidence" value="ECO:0007669"/>
    <property type="project" value="InterPro"/>
</dbReference>
<dbReference type="GO" id="GO:0046872">
    <property type="term" value="F:metal ion binding"/>
    <property type="evidence" value="ECO:0007669"/>
    <property type="project" value="UniProtKB-KW"/>
</dbReference>
<proteinExistence type="inferred from homology"/>
<evidence type="ECO:0000256" key="3">
    <source>
        <dbReference type="ARBA" id="ARBA00023235"/>
    </source>
</evidence>
<dbReference type="PANTHER" id="PTHR11749">
    <property type="entry name" value="RIBULOSE-5-PHOSPHATE-3-EPIMERASE"/>
    <property type="match status" value="1"/>
</dbReference>
<dbReference type="InterPro" id="IPR011060">
    <property type="entry name" value="RibuloseP-bd_barrel"/>
</dbReference>
<organism evidence="4 5">
    <name type="scientific">Tetrabaena socialis</name>
    <dbReference type="NCBI Taxonomy" id="47790"/>
    <lineage>
        <taxon>Eukaryota</taxon>
        <taxon>Viridiplantae</taxon>
        <taxon>Chlorophyta</taxon>
        <taxon>core chlorophytes</taxon>
        <taxon>Chlorophyceae</taxon>
        <taxon>CS clade</taxon>
        <taxon>Chlamydomonadales</taxon>
        <taxon>Tetrabaenaceae</taxon>
        <taxon>Tetrabaena</taxon>
    </lineage>
</organism>
<dbReference type="InterPro" id="IPR001563">
    <property type="entry name" value="Peptidase_S10"/>
</dbReference>
<dbReference type="Gene3D" id="3.20.20.70">
    <property type="entry name" value="Aldolase class I"/>
    <property type="match status" value="1"/>
</dbReference>
<dbReference type="GO" id="GO:0006508">
    <property type="term" value="P:proteolysis"/>
    <property type="evidence" value="ECO:0007669"/>
    <property type="project" value="InterPro"/>
</dbReference>
<accession>A0A2J7ZWS7</accession>
<reference evidence="4 5" key="1">
    <citation type="journal article" date="2017" name="Mol. Biol. Evol.">
        <title>The 4-celled Tetrabaena socialis nuclear genome reveals the essential components for genetic control of cell number at the origin of multicellularity in the volvocine lineage.</title>
        <authorList>
            <person name="Featherston J."/>
            <person name="Arakaki Y."/>
            <person name="Hanschen E.R."/>
            <person name="Ferris P.J."/>
            <person name="Michod R.E."/>
            <person name="Olson B.J.S.C."/>
            <person name="Nozaki H."/>
            <person name="Durand P.M."/>
        </authorList>
    </citation>
    <scope>NUCLEOTIDE SEQUENCE [LARGE SCALE GENOMIC DNA]</scope>
    <source>
        <strain evidence="4 5">NIES-571</strain>
    </source>
</reference>
<name>A0A2J7ZWS7_9CHLO</name>
<feature type="non-terminal residue" evidence="4">
    <location>
        <position position="127"/>
    </location>
</feature>
<comment type="similarity">
    <text evidence="1">Belongs to the peptidase S10 family.</text>
</comment>
<dbReference type="OrthoDB" id="443318at2759"/>
<keyword evidence="2" id="KW-0479">Metal-binding</keyword>
<dbReference type="EMBL" id="PGGS01000365">
    <property type="protein sequence ID" value="PNH04716.1"/>
    <property type="molecule type" value="Genomic_DNA"/>
</dbReference>
<dbReference type="Proteomes" id="UP000236333">
    <property type="component" value="Unassembled WGS sequence"/>
</dbReference>
<evidence type="ECO:0000256" key="2">
    <source>
        <dbReference type="ARBA" id="ARBA00022723"/>
    </source>
</evidence>
<dbReference type="InterPro" id="IPR000056">
    <property type="entry name" value="Ribul_P_3_epim-like"/>
</dbReference>
<dbReference type="GO" id="GO:0004185">
    <property type="term" value="F:serine-type carboxypeptidase activity"/>
    <property type="evidence" value="ECO:0007669"/>
    <property type="project" value="InterPro"/>
</dbReference>